<dbReference type="OrthoDB" id="9128325at2"/>
<sequence>MVSKSDSRFFFVQDGDAGLSKTFLAAFAPEDAAGLVDVATVSFGKYGVNDTREGLYAKGRKDLRNDLNLTAQQLDSLPEFVLNEEIGREIVKRLAGRALGSPLEWPYHTKSEPSRVIDLETDRPELSTERCARLMRLATLRSVDSYFHKIRSNVRLASRPVSTPSANGRAWDRHFLYKPEMPVKIIEICRFHHNWMGSRDTKRTPAMKLGLAKGKVYERDLFGE</sequence>
<organism evidence="1 2">
    <name type="scientific">Salipiger aestuarii</name>
    <dbReference type="NCBI Taxonomy" id="568098"/>
    <lineage>
        <taxon>Bacteria</taxon>
        <taxon>Pseudomonadati</taxon>
        <taxon>Pseudomonadota</taxon>
        <taxon>Alphaproteobacteria</taxon>
        <taxon>Rhodobacterales</taxon>
        <taxon>Roseobacteraceae</taxon>
        <taxon>Salipiger</taxon>
    </lineage>
</organism>
<protein>
    <submittedName>
        <fullName evidence="1">Uncharacterized protein</fullName>
    </submittedName>
</protein>
<dbReference type="EMBL" id="QLMG01000111">
    <property type="protein sequence ID" value="RAK07144.1"/>
    <property type="molecule type" value="Genomic_DNA"/>
</dbReference>
<evidence type="ECO:0000313" key="1">
    <source>
        <dbReference type="EMBL" id="RAK07144.1"/>
    </source>
</evidence>
<name>A0A327XF22_9RHOB</name>
<dbReference type="RefSeq" id="WP_146610013.1">
    <property type="nucleotide sequence ID" value="NZ_LIQE01000140.1"/>
</dbReference>
<evidence type="ECO:0000313" key="2">
    <source>
        <dbReference type="Proteomes" id="UP000249165"/>
    </source>
</evidence>
<proteinExistence type="predicted"/>
<accession>A0A327XF22</accession>
<reference evidence="1 2" key="1">
    <citation type="submission" date="2018-06" db="EMBL/GenBank/DDBJ databases">
        <title>Genomic Encyclopedia of Archaeal and Bacterial Type Strains, Phase II (KMG-II): from individual species to whole genera.</title>
        <authorList>
            <person name="Goeker M."/>
        </authorList>
    </citation>
    <scope>NUCLEOTIDE SEQUENCE [LARGE SCALE GENOMIC DNA]</scope>
    <source>
        <strain evidence="1 2">DSM 22011</strain>
    </source>
</reference>
<gene>
    <name evidence="1" type="ORF">ATI53_11111</name>
</gene>
<dbReference type="Proteomes" id="UP000249165">
    <property type="component" value="Unassembled WGS sequence"/>
</dbReference>
<keyword evidence="2" id="KW-1185">Reference proteome</keyword>
<comment type="caution">
    <text evidence="1">The sequence shown here is derived from an EMBL/GenBank/DDBJ whole genome shotgun (WGS) entry which is preliminary data.</text>
</comment>
<dbReference type="AlphaFoldDB" id="A0A327XF22"/>